<dbReference type="EMBL" id="JAYKTO010000001">
    <property type="protein sequence ID" value="MEB3519168.1"/>
    <property type="molecule type" value="Genomic_DNA"/>
</dbReference>
<feature type="transmembrane region" description="Helical" evidence="2">
    <location>
        <begin position="122"/>
        <end position="143"/>
    </location>
</feature>
<dbReference type="GO" id="GO:0016787">
    <property type="term" value="F:hydrolase activity"/>
    <property type="evidence" value="ECO:0007669"/>
    <property type="project" value="UniProtKB-KW"/>
</dbReference>
<gene>
    <name evidence="4" type="ORF">SM122_00930</name>
</gene>
<feature type="transmembrane region" description="Helical" evidence="2">
    <location>
        <begin position="252"/>
        <end position="270"/>
    </location>
</feature>
<comment type="similarity">
    <text evidence="1">Belongs to the UPF0177 family.</text>
</comment>
<evidence type="ECO:0000313" key="4">
    <source>
        <dbReference type="EMBL" id="MEB3519168.1"/>
    </source>
</evidence>
<organism evidence="4 5">
    <name type="scientific">Streptococcus gingivalis</name>
    <dbReference type="NCBI Taxonomy" id="3111861"/>
    <lineage>
        <taxon>Bacteria</taxon>
        <taxon>Bacillati</taxon>
        <taxon>Bacillota</taxon>
        <taxon>Bacilli</taxon>
        <taxon>Lactobacillales</taxon>
        <taxon>Streptococcaceae</taxon>
        <taxon>Streptococcus</taxon>
    </lineage>
</organism>
<keyword evidence="4" id="KW-0378">Hydrolase</keyword>
<dbReference type="Pfam" id="PF02517">
    <property type="entry name" value="Rce1-like"/>
    <property type="match status" value="1"/>
</dbReference>
<keyword evidence="5" id="KW-1185">Reference proteome</keyword>
<feature type="transmembrane region" description="Helical" evidence="2">
    <location>
        <begin position="191"/>
        <end position="210"/>
    </location>
</feature>
<comment type="caution">
    <text evidence="4">The sequence shown here is derived from an EMBL/GenBank/DDBJ whole genome shotgun (WGS) entry which is preliminary data.</text>
</comment>
<evidence type="ECO:0000256" key="2">
    <source>
        <dbReference type="SAM" id="Phobius"/>
    </source>
</evidence>
<keyword evidence="2" id="KW-0812">Transmembrane</keyword>
<feature type="transmembrane region" description="Helical" evidence="2">
    <location>
        <begin position="42"/>
        <end position="59"/>
    </location>
</feature>
<evidence type="ECO:0000256" key="1">
    <source>
        <dbReference type="ARBA" id="ARBA00009067"/>
    </source>
</evidence>
<proteinExistence type="inferred from homology"/>
<evidence type="ECO:0000259" key="3">
    <source>
        <dbReference type="Pfam" id="PF02517"/>
    </source>
</evidence>
<name>A0ABU6B6N5_9STRE</name>
<feature type="transmembrane region" description="Helical" evidence="2">
    <location>
        <begin position="9"/>
        <end position="30"/>
    </location>
</feature>
<dbReference type="RefSeq" id="WP_049492035.1">
    <property type="nucleotide sequence ID" value="NZ_JAYKTO010000001.1"/>
</dbReference>
<feature type="transmembrane region" description="Helical" evidence="2">
    <location>
        <begin position="164"/>
        <end position="185"/>
    </location>
</feature>
<keyword evidence="2" id="KW-0472">Membrane</keyword>
<protein>
    <submittedName>
        <fullName evidence="4">CPBP family intramembrane glutamic endopeptidase</fullName>
        <ecNumber evidence="4">3.4.-.-</ecNumber>
    </submittedName>
</protein>
<feature type="transmembrane region" description="Helical" evidence="2">
    <location>
        <begin position="80"/>
        <end position="102"/>
    </location>
</feature>
<evidence type="ECO:0000313" key="5">
    <source>
        <dbReference type="Proteomes" id="UP001308656"/>
    </source>
</evidence>
<feature type="domain" description="CAAX prenyl protease 2/Lysostaphin resistance protein A-like" evidence="3">
    <location>
        <begin position="129"/>
        <end position="234"/>
    </location>
</feature>
<feature type="transmembrane region" description="Helical" evidence="2">
    <location>
        <begin position="222"/>
        <end position="240"/>
    </location>
</feature>
<sequence length="281" mass="31839">MLNQLIKKPILSCSIIFVICSVARLFEYLYMRTDDTFLSENFLHKLFGILLLWGILSISKLRWIDIGFTPNGIIRGIGNGLLFGLVCSIFAYTVECIVLLFLHGNVHLSFYASGFSLTNEKGSQAGILFIMLSILFNLINVWMEEGVFRGLFTKILEGISYRKSLFFIAFLFGIWHLAMPFRDYLQGESSLLNLITMGIGYVILAGMMSIKWSLLYKMTGSLWLGLGDHLFNNLASNLVHVVSNSESDSLQIVRIILWQLLSFAIVLSIYKRKSKTIANQC</sequence>
<accession>A0ABU6B6N5</accession>
<reference evidence="4 5" key="1">
    <citation type="submission" date="2024-01" db="EMBL/GenBank/DDBJ databases">
        <title>Description of Streptococcus dentalis sp. nov., Streptococcus gingivalis sp. nov., Streptococcus lingualis sp. nov. isolated from human oral cavity.</title>
        <authorList>
            <person name="Choi Y.S."/>
            <person name="Goo B.J."/>
            <person name="Bae J.W."/>
        </authorList>
    </citation>
    <scope>NUCLEOTIDE SEQUENCE [LARGE SCALE GENOMIC DNA]</scope>
    <source>
        <strain evidence="4 5">S2</strain>
    </source>
</reference>
<keyword evidence="2" id="KW-1133">Transmembrane helix</keyword>
<dbReference type="Proteomes" id="UP001308656">
    <property type="component" value="Unassembled WGS sequence"/>
</dbReference>
<dbReference type="EC" id="3.4.-.-" evidence="4"/>
<dbReference type="InterPro" id="IPR003675">
    <property type="entry name" value="Rce1/LyrA-like_dom"/>
</dbReference>